<dbReference type="PANTHER" id="PTHR19328">
    <property type="entry name" value="HEDGEHOG-INTERACTING PROTEIN"/>
    <property type="match status" value="1"/>
</dbReference>
<evidence type="ECO:0000313" key="4">
    <source>
        <dbReference type="EMBL" id="CAA9510782.1"/>
    </source>
</evidence>
<gene>
    <name evidence="4" type="ORF">AVDCRST_MAG09-1350</name>
</gene>
<accession>A0A6J4T0X0</accession>
<dbReference type="PROSITE" id="PS51257">
    <property type="entry name" value="PROKAR_LIPOPROTEIN"/>
    <property type="match status" value="1"/>
</dbReference>
<sequence>MRMVRLQAATLAMLIGACSASSSAADEQAAPAPQSDNAAAQAAGGSAPRTSGRPFSSEPVASFSTPWAMAFLPGSGVAMTNRALVSEKEGLLWLVDVASGQKQQVSRLPENIKVAGQGGLGDVVVHPDFAGNQRVYLSFVEPGPNGTSGAAVGYGTLEMAQNGSRLNGFKVVWRQQPKVSGDGHFSHRIAFAPDGSMFVSSGDRQKMEPAQDRGGDLGKVFHLTAEGQPVGGRFHTLGHRNVLGLAFAPDGRLWAHEMGPKGGDEVNLIEAGKNYGWPQASYGSHYEGRTIPDDHRGRGFEEPKVWWTPSISPAGMIVYSGDLFPQWKGDILMGALSGESLIRVDVNGAGARKGNQWTMDARIREVEQGPRGELYLLEDAGRLLRLEPARG</sequence>
<feature type="region of interest" description="Disordered" evidence="1">
    <location>
        <begin position="26"/>
        <end position="58"/>
    </location>
</feature>
<dbReference type="Gene3D" id="2.120.10.30">
    <property type="entry name" value="TolB, C-terminal domain"/>
    <property type="match status" value="1"/>
</dbReference>
<dbReference type="AlphaFoldDB" id="A0A6J4T0X0"/>
<dbReference type="InterPro" id="IPR011041">
    <property type="entry name" value="Quinoprot_gluc/sorb_DH_b-prop"/>
</dbReference>
<evidence type="ECO:0000259" key="3">
    <source>
        <dbReference type="Pfam" id="PF07995"/>
    </source>
</evidence>
<dbReference type="SUPFAM" id="SSF50952">
    <property type="entry name" value="Soluble quinoprotein glucose dehydrogenase"/>
    <property type="match status" value="1"/>
</dbReference>
<feature type="compositionally biased region" description="Low complexity" evidence="1">
    <location>
        <begin position="26"/>
        <end position="48"/>
    </location>
</feature>
<name>A0A6J4T0X0_9SPHN</name>
<proteinExistence type="predicted"/>
<evidence type="ECO:0000256" key="2">
    <source>
        <dbReference type="SAM" id="SignalP"/>
    </source>
</evidence>
<keyword evidence="2" id="KW-0732">Signal</keyword>
<dbReference type="Pfam" id="PF07995">
    <property type="entry name" value="GSDH"/>
    <property type="match status" value="1"/>
</dbReference>
<dbReference type="InterPro" id="IPR011042">
    <property type="entry name" value="6-blade_b-propeller_TolB-like"/>
</dbReference>
<dbReference type="InterPro" id="IPR012938">
    <property type="entry name" value="Glc/Sorbosone_DH"/>
</dbReference>
<dbReference type="PANTHER" id="PTHR19328:SF75">
    <property type="entry name" value="ALDOSE SUGAR DEHYDROGENASE YLII"/>
    <property type="match status" value="1"/>
</dbReference>
<feature type="chain" id="PRO_5027031674" evidence="2">
    <location>
        <begin position="25"/>
        <end position="391"/>
    </location>
</feature>
<feature type="signal peptide" evidence="2">
    <location>
        <begin position="1"/>
        <end position="24"/>
    </location>
</feature>
<feature type="domain" description="Glucose/Sorbosone dehydrogenase" evidence="3">
    <location>
        <begin position="64"/>
        <end position="385"/>
    </location>
</feature>
<organism evidence="4">
    <name type="scientific">uncultured Sphingomonas sp</name>
    <dbReference type="NCBI Taxonomy" id="158754"/>
    <lineage>
        <taxon>Bacteria</taxon>
        <taxon>Pseudomonadati</taxon>
        <taxon>Pseudomonadota</taxon>
        <taxon>Alphaproteobacteria</taxon>
        <taxon>Sphingomonadales</taxon>
        <taxon>Sphingomonadaceae</taxon>
        <taxon>Sphingomonas</taxon>
        <taxon>environmental samples</taxon>
    </lineage>
</organism>
<reference evidence="4" key="1">
    <citation type="submission" date="2020-02" db="EMBL/GenBank/DDBJ databases">
        <authorList>
            <person name="Meier V. D."/>
        </authorList>
    </citation>
    <scope>NUCLEOTIDE SEQUENCE</scope>
    <source>
        <strain evidence="4">AVDCRST_MAG09</strain>
    </source>
</reference>
<evidence type="ECO:0000256" key="1">
    <source>
        <dbReference type="SAM" id="MobiDB-lite"/>
    </source>
</evidence>
<protein>
    <submittedName>
        <fullName evidence="4">PQQ-dependent oxidoreductase, gdhB family</fullName>
    </submittedName>
</protein>
<dbReference type="EMBL" id="CADCVZ010000031">
    <property type="protein sequence ID" value="CAA9510782.1"/>
    <property type="molecule type" value="Genomic_DNA"/>
</dbReference>